<dbReference type="GO" id="GO:0006265">
    <property type="term" value="P:DNA topological change"/>
    <property type="evidence" value="ECO:0007669"/>
    <property type="project" value="InterPro"/>
</dbReference>
<feature type="domain" description="Topo IIA-type catalytic" evidence="9">
    <location>
        <begin position="1"/>
        <end position="286"/>
    </location>
</feature>
<dbReference type="GO" id="GO:0003918">
    <property type="term" value="F:DNA topoisomerase type II (double strand cut, ATP-hydrolyzing) activity"/>
    <property type="evidence" value="ECO:0007669"/>
    <property type="project" value="UniProtKB-EC"/>
</dbReference>
<dbReference type="GO" id="GO:0005524">
    <property type="term" value="F:ATP binding"/>
    <property type="evidence" value="ECO:0007669"/>
    <property type="project" value="InterPro"/>
</dbReference>
<comment type="similarity">
    <text evidence="2">Belongs to the type II topoisomerase GyrA/ParC subunit family.</text>
</comment>
<dbReference type="Pfam" id="PF00521">
    <property type="entry name" value="DNA_topoisoIV"/>
    <property type="match status" value="1"/>
</dbReference>
<dbReference type="AlphaFoldDB" id="A0A1F7UYC0"/>
<evidence type="ECO:0000256" key="3">
    <source>
        <dbReference type="ARBA" id="ARBA00012895"/>
    </source>
</evidence>
<dbReference type="PANTHER" id="PTHR43493:SF5">
    <property type="entry name" value="DNA GYRASE SUBUNIT A, CHLOROPLASTIC_MITOCHONDRIAL"/>
    <property type="match status" value="1"/>
</dbReference>
<dbReference type="SMART" id="SM00434">
    <property type="entry name" value="TOP4c"/>
    <property type="match status" value="1"/>
</dbReference>
<dbReference type="GO" id="GO:0009330">
    <property type="term" value="C:DNA topoisomerase type II (double strand cut, ATP-hydrolyzing) complex"/>
    <property type="evidence" value="ECO:0007669"/>
    <property type="project" value="TreeGrafter"/>
</dbReference>
<protein>
    <recommendedName>
        <fullName evidence="3">DNA topoisomerase (ATP-hydrolyzing)</fullName>
        <ecNumber evidence="3">5.6.2.2</ecNumber>
    </recommendedName>
</protein>
<evidence type="ECO:0000256" key="4">
    <source>
        <dbReference type="ARBA" id="ARBA00023029"/>
    </source>
</evidence>
<dbReference type="FunFam" id="1.10.268.10:FF:000001">
    <property type="entry name" value="DNA gyrase subunit A"/>
    <property type="match status" value="1"/>
</dbReference>
<dbReference type="InterPro" id="IPR013760">
    <property type="entry name" value="Topo_IIA-like_dom_sf"/>
</dbReference>
<comment type="caution">
    <text evidence="10">The sequence shown here is derived from an EMBL/GenBank/DDBJ whole genome shotgun (WGS) entry which is preliminary data.</text>
</comment>
<dbReference type="FunFam" id="3.30.1360.40:FF:000002">
    <property type="entry name" value="DNA gyrase subunit A"/>
    <property type="match status" value="1"/>
</dbReference>
<dbReference type="InterPro" id="IPR006691">
    <property type="entry name" value="GyrA/parC_rep"/>
</dbReference>
<dbReference type="Pfam" id="PF03989">
    <property type="entry name" value="DNA_gyraseA_C"/>
    <property type="match status" value="6"/>
</dbReference>
<evidence type="ECO:0000313" key="11">
    <source>
        <dbReference type="Proteomes" id="UP000176932"/>
    </source>
</evidence>
<dbReference type="Gene3D" id="3.30.1360.40">
    <property type="match status" value="1"/>
</dbReference>
<keyword evidence="5 8" id="KW-0238">DNA-binding</keyword>
<proteinExistence type="inferred from homology"/>
<organism evidence="10 11">
    <name type="scientific">Candidatus Uhrbacteria bacterium RIFCSPLOWO2_01_FULL_53_9</name>
    <dbReference type="NCBI Taxonomy" id="1802403"/>
    <lineage>
        <taxon>Bacteria</taxon>
        <taxon>Candidatus Uhriibacteriota</taxon>
    </lineage>
</organism>
<evidence type="ECO:0000256" key="5">
    <source>
        <dbReference type="ARBA" id="ARBA00023125"/>
    </source>
</evidence>
<dbReference type="Proteomes" id="UP000176932">
    <property type="component" value="Unassembled WGS sequence"/>
</dbReference>
<dbReference type="InterPro" id="IPR002205">
    <property type="entry name" value="Topo_IIA_dom_A"/>
</dbReference>
<evidence type="ECO:0000256" key="7">
    <source>
        <dbReference type="ARBA" id="ARBA00063644"/>
    </source>
</evidence>
<evidence type="ECO:0000259" key="9">
    <source>
        <dbReference type="PROSITE" id="PS52040"/>
    </source>
</evidence>
<keyword evidence="4" id="KW-0799">Topoisomerase</keyword>
<dbReference type="SUPFAM" id="SSF101904">
    <property type="entry name" value="GyrA/ParC C-terminal domain-like"/>
    <property type="match status" value="1"/>
</dbReference>
<evidence type="ECO:0000256" key="6">
    <source>
        <dbReference type="ARBA" id="ARBA00023235"/>
    </source>
</evidence>
<keyword evidence="6" id="KW-0413">Isomerase</keyword>
<comment type="subunit">
    <text evidence="7">Heterotetramer composed of ParC and ParE.</text>
</comment>
<reference evidence="10 11" key="1">
    <citation type="journal article" date="2016" name="Nat. Commun.">
        <title>Thousands of microbial genomes shed light on interconnected biogeochemical processes in an aquifer system.</title>
        <authorList>
            <person name="Anantharaman K."/>
            <person name="Brown C.T."/>
            <person name="Hug L.A."/>
            <person name="Sharon I."/>
            <person name="Castelle C.J."/>
            <person name="Probst A.J."/>
            <person name="Thomas B.C."/>
            <person name="Singh A."/>
            <person name="Wilkins M.J."/>
            <person name="Karaoz U."/>
            <person name="Brodie E.L."/>
            <person name="Williams K.H."/>
            <person name="Hubbard S.S."/>
            <person name="Banfield J.F."/>
        </authorList>
    </citation>
    <scope>NUCLEOTIDE SEQUENCE [LARGE SCALE GENOMIC DNA]</scope>
</reference>
<evidence type="ECO:0000256" key="1">
    <source>
        <dbReference type="ARBA" id="ARBA00000185"/>
    </source>
</evidence>
<dbReference type="GO" id="GO:0003677">
    <property type="term" value="F:DNA binding"/>
    <property type="evidence" value="ECO:0007669"/>
    <property type="project" value="UniProtKB-UniRule"/>
</dbReference>
<sequence>GPDMPTGAIAYDANEIKQAYATGRGGVVFRAKTEIVERAGGYHILVHEIPYQVNKATLLEKIAFLVREKKIEGIRDLRDESNKEGIRIVIELKKDAYPKKVLNRLFQQTQLQSKFHMNMVALIDGVQPRLMSLKGLLEEYLKHRREVVKRRAQFDLQKAKDREHILEGLSIALGKIDQVIKVIKTSKDKDEASRNLQKKFKLSEVQSQAILEMRLQSLANLERMKIEEELQEKRALIKELTSILKSETKMLGVIADEVNEMKAKYGDERRTQIVKHGVKAFSMEDVIPDEDTMVMMTRDGYIKRISPEEFKTQKRGGKGVAGLTTKEEDVVERVFSTSTHTRLLFFTTSGRVFQLKAYDIPEVSRTAKGQAMVNFLQLAPGESVTTVLSLSEMDDTKYLVMVTRSGTIKKTDLSDFEHVRQSGLIAIKLKSGDRLDWVKPSSGHDDIILVTRDGMSIRFSEGDVRAMGRTASGVRGIRLKGDDHVAGMGVFDAKIAKSLQLLVVMKNGYGKRTGLDEYHEQSRGGLGVRTARINEKTGRISGIRIVNKKDLGDMLIMSQMGQAVRTKLASVSELGRATQGVRIMRFKAAGDAVASMALIGDAEFEG</sequence>
<dbReference type="EMBL" id="MGEL01000059">
    <property type="protein sequence ID" value="OGL82764.1"/>
    <property type="molecule type" value="Genomic_DNA"/>
</dbReference>
<feature type="non-terminal residue" evidence="10">
    <location>
        <position position="1"/>
    </location>
</feature>
<dbReference type="Gene3D" id="1.10.268.10">
    <property type="entry name" value="Topoisomerase, domain 3"/>
    <property type="match status" value="1"/>
</dbReference>
<dbReference type="InterPro" id="IPR013757">
    <property type="entry name" value="Topo_IIA_A_a_sf"/>
</dbReference>
<comment type="caution">
    <text evidence="8">Lacks conserved residue(s) required for the propagation of feature annotation.</text>
</comment>
<dbReference type="InterPro" id="IPR035516">
    <property type="entry name" value="Gyrase/topoIV_suA_C"/>
</dbReference>
<accession>A0A1F7UYC0</accession>
<dbReference type="PROSITE" id="PS52040">
    <property type="entry name" value="TOPO_IIA"/>
    <property type="match status" value="1"/>
</dbReference>
<dbReference type="InterPro" id="IPR013758">
    <property type="entry name" value="Topo_IIA_A/C_ab"/>
</dbReference>
<dbReference type="GO" id="GO:0005737">
    <property type="term" value="C:cytoplasm"/>
    <property type="evidence" value="ECO:0007669"/>
    <property type="project" value="TreeGrafter"/>
</dbReference>
<dbReference type="PANTHER" id="PTHR43493">
    <property type="entry name" value="DNA GYRASE/TOPOISOMERASE SUBUNIT A"/>
    <property type="match status" value="1"/>
</dbReference>
<dbReference type="FunFam" id="2.120.10.90:FF:000005">
    <property type="entry name" value="DNA topoisomerase 4 subunit A"/>
    <property type="match status" value="1"/>
</dbReference>
<dbReference type="Gene3D" id="2.120.10.90">
    <property type="entry name" value="DNA gyrase/topoisomerase IV, subunit A, C-terminal"/>
    <property type="match status" value="1"/>
</dbReference>
<gene>
    <name evidence="10" type="ORF">A3B32_02070</name>
</gene>
<evidence type="ECO:0000313" key="10">
    <source>
        <dbReference type="EMBL" id="OGL82764.1"/>
    </source>
</evidence>
<dbReference type="Gene3D" id="3.90.199.10">
    <property type="entry name" value="Topoisomerase II, domain 5"/>
    <property type="match status" value="1"/>
</dbReference>
<dbReference type="EC" id="5.6.2.2" evidence="3"/>
<name>A0A1F7UYC0_9BACT</name>
<comment type="catalytic activity">
    <reaction evidence="1">
        <text>ATP-dependent breakage, passage and rejoining of double-stranded DNA.</text>
        <dbReference type="EC" id="5.6.2.2"/>
    </reaction>
</comment>
<evidence type="ECO:0000256" key="2">
    <source>
        <dbReference type="ARBA" id="ARBA00008263"/>
    </source>
</evidence>
<evidence type="ECO:0000256" key="8">
    <source>
        <dbReference type="PROSITE-ProRule" id="PRU01384"/>
    </source>
</evidence>
<dbReference type="InterPro" id="IPR050220">
    <property type="entry name" value="Type_II_DNA_Topoisomerases"/>
</dbReference>
<dbReference type="SUPFAM" id="SSF56719">
    <property type="entry name" value="Type II DNA topoisomerase"/>
    <property type="match status" value="1"/>
</dbReference>